<feature type="domain" description="Endonuclease/exonuclease/phosphatase" evidence="1">
    <location>
        <begin position="512"/>
        <end position="722"/>
    </location>
</feature>
<comment type="caution">
    <text evidence="3">The sequence shown here is derived from an EMBL/GenBank/DDBJ whole genome shotgun (WGS) entry which is preliminary data.</text>
</comment>
<dbReference type="Gene3D" id="3.60.10.10">
    <property type="entry name" value="Endonuclease/exonuclease/phosphatase"/>
    <property type="match status" value="1"/>
</dbReference>
<accession>A0A7J6EMI8</accession>
<organism evidence="3 4">
    <name type="scientific">Cannabis sativa</name>
    <name type="common">Hemp</name>
    <name type="synonym">Marijuana</name>
    <dbReference type="NCBI Taxonomy" id="3483"/>
    <lineage>
        <taxon>Eukaryota</taxon>
        <taxon>Viridiplantae</taxon>
        <taxon>Streptophyta</taxon>
        <taxon>Embryophyta</taxon>
        <taxon>Tracheophyta</taxon>
        <taxon>Spermatophyta</taxon>
        <taxon>Magnoliopsida</taxon>
        <taxon>eudicotyledons</taxon>
        <taxon>Gunneridae</taxon>
        <taxon>Pentapetalae</taxon>
        <taxon>rosids</taxon>
        <taxon>fabids</taxon>
        <taxon>Rosales</taxon>
        <taxon>Cannabaceae</taxon>
        <taxon>Cannabis</taxon>
    </lineage>
</organism>
<evidence type="ECO:0008006" key="5">
    <source>
        <dbReference type="Google" id="ProtNLM"/>
    </source>
</evidence>
<evidence type="ECO:0000313" key="3">
    <source>
        <dbReference type="EMBL" id="KAF4359614.1"/>
    </source>
</evidence>
<evidence type="ECO:0000313" key="4">
    <source>
        <dbReference type="Proteomes" id="UP000525078"/>
    </source>
</evidence>
<feature type="domain" description="DUF4283" evidence="2">
    <location>
        <begin position="48"/>
        <end position="120"/>
    </location>
</feature>
<dbReference type="Pfam" id="PF14111">
    <property type="entry name" value="DUF4283"/>
    <property type="match status" value="1"/>
</dbReference>
<dbReference type="AlphaFoldDB" id="A0A7J6EMI8"/>
<dbReference type="Pfam" id="PF03372">
    <property type="entry name" value="Exo_endo_phos"/>
    <property type="match status" value="1"/>
</dbReference>
<gene>
    <name evidence="3" type="ORF">F8388_003617</name>
</gene>
<reference evidence="3 4" key="1">
    <citation type="journal article" date="2020" name="bioRxiv">
        <title>Sequence and annotation of 42 cannabis genomes reveals extensive copy number variation in cannabinoid synthesis and pathogen resistance genes.</title>
        <authorList>
            <person name="Mckernan K.J."/>
            <person name="Helbert Y."/>
            <person name="Kane L.T."/>
            <person name="Ebling H."/>
            <person name="Zhang L."/>
            <person name="Liu B."/>
            <person name="Eaton Z."/>
            <person name="Mclaughlin S."/>
            <person name="Kingan S."/>
            <person name="Baybayan P."/>
            <person name="Concepcion G."/>
            <person name="Jordan M."/>
            <person name="Riva A."/>
            <person name="Barbazuk W."/>
            <person name="Harkins T."/>
        </authorList>
    </citation>
    <scope>NUCLEOTIDE SEQUENCE [LARGE SCALE GENOMIC DNA]</scope>
    <source>
        <strain evidence="4">cv. Jamaican Lion 4</strain>
        <tissue evidence="3">Leaf</tissue>
    </source>
</reference>
<dbReference type="PANTHER" id="PTHR33710">
    <property type="entry name" value="BNAC02G09200D PROTEIN"/>
    <property type="match status" value="1"/>
</dbReference>
<dbReference type="SUPFAM" id="SSF56219">
    <property type="entry name" value="DNase I-like"/>
    <property type="match status" value="1"/>
</dbReference>
<sequence length="825" mass="93192">MGEKGKEIQVEFVDTEKNELLSRDSGLEMELLELFEDITLEDVVASKACVGKVVGCKDMPASVVKKILAGVWRRLGYWRMKKCDDGVLGFFFEEEEDYHFVMEKRPWIINGVLLNLKPWPIEGEVSVGEFDVALFWVQFHGLPTRFLSSENVPILAKKVGNLVKREEKSKEDIVRRGYLRCWIEGTLRSIVAREEVPEWDVGKPFRRHTWKRNKRPKEVKNTTASSSSEGQVLGQVTVAVKDNDAGQKRKFVQEGTPITTNSNLQGTDGFCEEVTDGIAIGNVTGVQNVEIMENVQLALNEVGPNFLDLPTPDFSFGPEGSELIPDIGPTIAQSLDIPHSWLCRSQTPHDFPEPTHIKWPNDDLEAQKMFFQLYGPDVTDLYKAQASLICNPPDLSMMIVQLLGSKKRKPHTWYHPYPAVTNFSLPECPVVEEKADGVTSVVAAELNNFSLGTGSGSRPRRSSRKKAWNFASGVSGASKGSGVKTHRGRRIAENKNEEVNVFSGNLEVVLPTTERTLRGLIHDTNVDLVFLAETKVGMVDMEACMNRLGFFNVIGIPSEGIGGGFCLAWRNAGLIEVQQVFESGFHVVIPEINGGTKWHLFCIYGTPYVEKKREFRKWLTDTVWECREPWVVLGDLNVILDDSEKMGGRRFRSREGELLRNFLHEAGGVDLGFQGVRCTWQNARKGEKNIRKRLDRGLADSSWCTSFPNARILNLPILGSDHSPILLSNSEGQSKLNYPFRFLEVWTSSPECEKVVNGAWKFEARGRNDEVLLKKLGNTKRELKRWNQLCGWRLRILWLGLRALTWIWIFRILMTCSVSSRMPLS</sequence>
<name>A0A7J6EMI8_CANSA</name>
<dbReference type="PANTHER" id="PTHR33710:SF77">
    <property type="entry name" value="DNASE I-LIKE SUPERFAMILY PROTEIN"/>
    <property type="match status" value="1"/>
</dbReference>
<evidence type="ECO:0000259" key="2">
    <source>
        <dbReference type="Pfam" id="PF14111"/>
    </source>
</evidence>
<dbReference type="Proteomes" id="UP000525078">
    <property type="component" value="Unassembled WGS sequence"/>
</dbReference>
<dbReference type="InterPro" id="IPR036691">
    <property type="entry name" value="Endo/exonu/phosph_ase_sf"/>
</dbReference>
<dbReference type="EMBL" id="JAATIP010000214">
    <property type="protein sequence ID" value="KAF4359614.1"/>
    <property type="molecule type" value="Genomic_DNA"/>
</dbReference>
<dbReference type="InterPro" id="IPR025558">
    <property type="entry name" value="DUF4283"/>
</dbReference>
<protein>
    <recommendedName>
        <fullName evidence="5">DUF4283 domain-containing protein</fullName>
    </recommendedName>
</protein>
<proteinExistence type="predicted"/>
<evidence type="ECO:0000259" key="1">
    <source>
        <dbReference type="Pfam" id="PF03372"/>
    </source>
</evidence>
<dbReference type="InterPro" id="IPR005135">
    <property type="entry name" value="Endo/exonuclease/phosphatase"/>
</dbReference>
<dbReference type="GO" id="GO:0003824">
    <property type="term" value="F:catalytic activity"/>
    <property type="evidence" value="ECO:0007669"/>
    <property type="project" value="InterPro"/>
</dbReference>